<sequence>MPHDQAKLVPKRPFSGSFTSSTNSSGSEVDYMHNIKTMLEKLSTQVSKDGNSQLQRLINNIDNPEKSKPMKAVSLGELNTVDLYFIIVAILERRVITCEEENDALKKALKKALRRITVLEEKLGVPNCSGKESKMENSSKASTCSKASSLSVEVTLPRCF</sequence>
<dbReference type="WBParaSite" id="GPUH_0000048701-mRNA-1">
    <property type="protein sequence ID" value="GPUH_0000048701-mRNA-1"/>
    <property type="gene ID" value="GPUH_0000048701"/>
</dbReference>
<feature type="region of interest" description="Disordered" evidence="2">
    <location>
        <begin position="1"/>
        <end position="26"/>
    </location>
</feature>
<evidence type="ECO:0000313" key="3">
    <source>
        <dbReference type="EMBL" id="VDK28171.1"/>
    </source>
</evidence>
<dbReference type="OrthoDB" id="5843479at2759"/>
<evidence type="ECO:0000256" key="1">
    <source>
        <dbReference type="SAM" id="Coils"/>
    </source>
</evidence>
<evidence type="ECO:0000313" key="4">
    <source>
        <dbReference type="Proteomes" id="UP000271098"/>
    </source>
</evidence>
<reference evidence="5" key="1">
    <citation type="submission" date="2016-06" db="UniProtKB">
        <authorList>
            <consortium name="WormBaseParasite"/>
        </authorList>
    </citation>
    <scope>IDENTIFICATION</scope>
</reference>
<organism evidence="5">
    <name type="scientific">Gongylonema pulchrum</name>
    <dbReference type="NCBI Taxonomy" id="637853"/>
    <lineage>
        <taxon>Eukaryota</taxon>
        <taxon>Metazoa</taxon>
        <taxon>Ecdysozoa</taxon>
        <taxon>Nematoda</taxon>
        <taxon>Chromadorea</taxon>
        <taxon>Rhabditida</taxon>
        <taxon>Spirurina</taxon>
        <taxon>Spiruromorpha</taxon>
        <taxon>Spiruroidea</taxon>
        <taxon>Gongylonematidae</taxon>
        <taxon>Gongylonema</taxon>
    </lineage>
</organism>
<name>A0A183CVJ6_9BILA</name>
<keyword evidence="1" id="KW-0175">Coiled coil</keyword>
<accession>A0A183CVJ6</accession>
<gene>
    <name evidence="3" type="ORF">GPUH_LOCUS487</name>
</gene>
<reference evidence="3 4" key="2">
    <citation type="submission" date="2018-11" db="EMBL/GenBank/DDBJ databases">
        <authorList>
            <consortium name="Pathogen Informatics"/>
        </authorList>
    </citation>
    <scope>NUCLEOTIDE SEQUENCE [LARGE SCALE GENOMIC DNA]</scope>
</reference>
<proteinExistence type="predicted"/>
<dbReference type="AlphaFoldDB" id="A0A183CVJ6"/>
<feature type="coiled-coil region" evidence="1">
    <location>
        <begin position="88"/>
        <end position="122"/>
    </location>
</feature>
<keyword evidence="4" id="KW-1185">Reference proteome</keyword>
<dbReference type="Proteomes" id="UP000271098">
    <property type="component" value="Unassembled WGS sequence"/>
</dbReference>
<evidence type="ECO:0000256" key="2">
    <source>
        <dbReference type="SAM" id="MobiDB-lite"/>
    </source>
</evidence>
<evidence type="ECO:0000313" key="5">
    <source>
        <dbReference type="WBParaSite" id="GPUH_0000048701-mRNA-1"/>
    </source>
</evidence>
<dbReference type="EMBL" id="UYRT01000428">
    <property type="protein sequence ID" value="VDK28171.1"/>
    <property type="molecule type" value="Genomic_DNA"/>
</dbReference>
<protein>
    <submittedName>
        <fullName evidence="5">BAG domain-containing protein</fullName>
    </submittedName>
</protein>
<feature type="compositionally biased region" description="Low complexity" evidence="2">
    <location>
        <begin position="14"/>
        <end position="26"/>
    </location>
</feature>